<dbReference type="AlphaFoldDB" id="A0A9D8KFI3"/>
<keyword evidence="1" id="KW-0175">Coiled coil</keyword>
<gene>
    <name evidence="4" type="ORF">JW984_08450</name>
</gene>
<dbReference type="Proteomes" id="UP000809273">
    <property type="component" value="Unassembled WGS sequence"/>
</dbReference>
<feature type="domain" description="Schlafen AlbA-2" evidence="3">
    <location>
        <begin position="605"/>
        <end position="736"/>
    </location>
</feature>
<sequence>MSETVFKQVNYDLNALVKYIELGEIGLPDIQRPFVWKNAKVRDLFDSMYQGYPVGYLLFWQNGISDDARVIGIDTKQKLPRLLIVDGQQRLTSLYAVLKNIPVVRENYSTEFIHIAFNPILEKFEVADAAIRRDKSYIPDISILWNKDTDLFEIVDRYLSELKDLREVNRSEEKKIKKAISKLQSLLSFPFTALELSANISEEDVADVFVRINSKGTPLNQADFILTLMSVFWDEGRTQLEQFCREARKPLRRDVSPFNYFIQPDPDQLLRVSVGIGFKRARLRYVYSMLRGKDLETEQFSDERRVEQFEVLKKAQERVINLLYWHDFMNCILLAGFRSDSMISSKNNLLFSYILYLMGRTEYGVDEYRLRRIIARWFFMSSITGRFTGSSESAMEFDLARFREVKDADNFVNILGNACDLALTEDYWKITLPNDLATSSPRSPSLFAYNAALVLLDARVLFSKLKVSELLDPVLQGIRSVVERHHLFPKGYLGTLGIIDLRETNQIANYALVEWGDNSKIMDQSPAKYLPGMISRFGKEELSRMYHWHALPGNWEQMNYSEFLEQRRELIAQVIQEGYLTLKVEQLGAAKDIPLSLSDIIKNGESSEVEYKSTLRVNLHTGSRDPKIELATLKTIAGFLNSNGGILTIGVADDQTPLGIDTDGFENEDKMSLHLVNLINDRIGPSKMQFIHARFEDYDSCRVMVIECSNAKSPTFVKDGSIERFYIRTGPSTTELSASQTQDYIKQRFKR</sequence>
<dbReference type="InterPro" id="IPR007421">
    <property type="entry name" value="Schlafen_AlbA_2_dom"/>
</dbReference>
<dbReference type="InterPro" id="IPR004919">
    <property type="entry name" value="GmrSD_N"/>
</dbReference>
<feature type="domain" description="GmrSD restriction endonucleases N-terminal" evidence="2">
    <location>
        <begin position="19"/>
        <end position="226"/>
    </location>
</feature>
<accession>A0A9D8KFI3</accession>
<evidence type="ECO:0000313" key="5">
    <source>
        <dbReference type="Proteomes" id="UP000809273"/>
    </source>
</evidence>
<dbReference type="EMBL" id="JAFGIX010000042">
    <property type="protein sequence ID" value="MBN1573209.1"/>
    <property type="molecule type" value="Genomic_DNA"/>
</dbReference>
<proteinExistence type="predicted"/>
<evidence type="ECO:0000259" key="2">
    <source>
        <dbReference type="Pfam" id="PF03235"/>
    </source>
</evidence>
<comment type="caution">
    <text evidence="4">The sequence shown here is derived from an EMBL/GenBank/DDBJ whole genome shotgun (WGS) entry which is preliminary data.</text>
</comment>
<evidence type="ECO:0000259" key="3">
    <source>
        <dbReference type="Pfam" id="PF04326"/>
    </source>
</evidence>
<feature type="coiled-coil region" evidence="1">
    <location>
        <begin position="155"/>
        <end position="182"/>
    </location>
</feature>
<dbReference type="Pfam" id="PF03235">
    <property type="entry name" value="GmrSD_N"/>
    <property type="match status" value="1"/>
</dbReference>
<reference evidence="4" key="1">
    <citation type="journal article" date="2021" name="Environ. Microbiol.">
        <title>Genomic characterization of three novel Desulfobacterota classes expand the metabolic and phylogenetic diversity of the phylum.</title>
        <authorList>
            <person name="Murphy C.L."/>
            <person name="Biggerstaff J."/>
            <person name="Eichhorn A."/>
            <person name="Ewing E."/>
            <person name="Shahan R."/>
            <person name="Soriano D."/>
            <person name="Stewart S."/>
            <person name="VanMol K."/>
            <person name="Walker R."/>
            <person name="Walters P."/>
            <person name="Elshahed M.S."/>
            <person name="Youssef N.H."/>
        </authorList>
    </citation>
    <scope>NUCLEOTIDE SEQUENCE</scope>
    <source>
        <strain evidence="4">Zod_Metabat.24</strain>
    </source>
</reference>
<dbReference type="InterPro" id="IPR038461">
    <property type="entry name" value="Schlafen_AlbA_2_dom_sf"/>
</dbReference>
<reference evidence="4" key="2">
    <citation type="submission" date="2021-01" db="EMBL/GenBank/DDBJ databases">
        <authorList>
            <person name="Hahn C.R."/>
            <person name="Youssef N.H."/>
            <person name="Elshahed M."/>
        </authorList>
    </citation>
    <scope>NUCLEOTIDE SEQUENCE</scope>
    <source>
        <strain evidence="4">Zod_Metabat.24</strain>
    </source>
</reference>
<evidence type="ECO:0000313" key="4">
    <source>
        <dbReference type="EMBL" id="MBN1573209.1"/>
    </source>
</evidence>
<organism evidence="4 5">
    <name type="scientific">Candidatus Zymogenus saltonus</name>
    <dbReference type="NCBI Taxonomy" id="2844893"/>
    <lineage>
        <taxon>Bacteria</taxon>
        <taxon>Deltaproteobacteria</taxon>
        <taxon>Candidatus Zymogenia</taxon>
        <taxon>Candidatus Zymogeniales</taxon>
        <taxon>Candidatus Zymogenaceae</taxon>
        <taxon>Candidatus Zymogenus</taxon>
    </lineage>
</organism>
<protein>
    <submittedName>
        <fullName evidence="4">DUF262 domain-containing protein</fullName>
    </submittedName>
</protein>
<evidence type="ECO:0000256" key="1">
    <source>
        <dbReference type="SAM" id="Coils"/>
    </source>
</evidence>
<dbReference type="PANTHER" id="PTHR37292">
    <property type="entry name" value="VNG6097C"/>
    <property type="match status" value="1"/>
</dbReference>
<name>A0A9D8KFI3_9DELT</name>
<dbReference type="PANTHER" id="PTHR37292:SF2">
    <property type="entry name" value="DUF262 DOMAIN-CONTAINING PROTEIN"/>
    <property type="match status" value="1"/>
</dbReference>
<dbReference type="Pfam" id="PF04326">
    <property type="entry name" value="SLFN_AlbA_2"/>
    <property type="match status" value="1"/>
</dbReference>
<dbReference type="Gene3D" id="3.30.950.30">
    <property type="entry name" value="Schlafen, AAA domain"/>
    <property type="match status" value="1"/>
</dbReference>